<dbReference type="EMBL" id="FQUX01000001">
    <property type="protein sequence ID" value="SHE40100.1"/>
    <property type="molecule type" value="Genomic_DNA"/>
</dbReference>
<reference evidence="2" key="1">
    <citation type="submission" date="2016-11" db="EMBL/GenBank/DDBJ databases">
        <authorList>
            <person name="Varghese N."/>
            <person name="Submissions S."/>
        </authorList>
    </citation>
    <scope>NUCLEOTIDE SEQUENCE [LARGE SCALE GENOMIC DNA]</scope>
    <source>
        <strain evidence="2">DSM 17539</strain>
    </source>
</reference>
<dbReference type="OrthoDB" id="1447796at2"/>
<accession>A0A1M4T6Q1</accession>
<evidence type="ECO:0000313" key="1">
    <source>
        <dbReference type="EMBL" id="SHE40100.1"/>
    </source>
</evidence>
<sequence>MNIRIVIKILVLLVTINSCSNDDSLPNCFQEENRKIEARFTDLIGEIDNDGCQSNYTIIGISTPPNIYLPLAPCNLSEEFKEDGLKVRFSGYMYETFETEDICAMPFEITKMELE</sequence>
<name>A0A1M4T6Q1_9FLAO</name>
<dbReference type="RefSeq" id="WP_072859856.1">
    <property type="nucleotide sequence ID" value="NZ_FQUX01000001.1"/>
</dbReference>
<protein>
    <submittedName>
        <fullName evidence="1">Uncharacterized protein</fullName>
    </submittedName>
</protein>
<evidence type="ECO:0000313" key="2">
    <source>
        <dbReference type="Proteomes" id="UP000184406"/>
    </source>
</evidence>
<dbReference type="AlphaFoldDB" id="A0A1M4T6Q1"/>
<proteinExistence type="predicted"/>
<gene>
    <name evidence="1" type="ORF">SAMN03080594_101161</name>
</gene>
<keyword evidence="2" id="KW-1185">Reference proteome</keyword>
<dbReference type="Proteomes" id="UP000184406">
    <property type="component" value="Unassembled WGS sequence"/>
</dbReference>
<organism evidence="1 2">
    <name type="scientific">Arenibacter palladensis</name>
    <dbReference type="NCBI Taxonomy" id="237373"/>
    <lineage>
        <taxon>Bacteria</taxon>
        <taxon>Pseudomonadati</taxon>
        <taxon>Bacteroidota</taxon>
        <taxon>Flavobacteriia</taxon>
        <taxon>Flavobacteriales</taxon>
        <taxon>Flavobacteriaceae</taxon>
        <taxon>Arenibacter</taxon>
    </lineage>
</organism>